<accession>A0A2U1JWG1</accession>
<evidence type="ECO:0000313" key="2">
    <source>
        <dbReference type="Proteomes" id="UP000245618"/>
    </source>
</evidence>
<dbReference type="OrthoDB" id="1354019at2"/>
<dbReference type="Proteomes" id="UP000245618">
    <property type="component" value="Unassembled WGS sequence"/>
</dbReference>
<evidence type="ECO:0000313" key="1">
    <source>
        <dbReference type="EMBL" id="PWA09163.1"/>
    </source>
</evidence>
<reference evidence="1 2" key="1">
    <citation type="submission" date="2018-04" db="EMBL/GenBank/DDBJ databases">
        <title>Flavobacterium sp. nov., isolated from glacier ice.</title>
        <authorList>
            <person name="Liu Q."/>
            <person name="Xin Y.-H."/>
        </authorList>
    </citation>
    <scope>NUCLEOTIDE SEQUENCE [LARGE SCALE GENOMIC DNA]</scope>
    <source>
        <strain evidence="1 2">LB2P30</strain>
    </source>
</reference>
<proteinExistence type="predicted"/>
<sequence>MGKNVQIVLTVDASSLYQMNNPSQDEIHDKCILSDDNDGISENGKVQDFLSNVYLGKKIEWVGETTDKGYSVAIDKIVYDFDLNDPNDKYFLDDDITILGTGGKSSNVIATVKDQLEMANTHNIYKIGFSVHYNDQSKSYLIDPKLLSNT</sequence>
<dbReference type="AlphaFoldDB" id="A0A2U1JWG1"/>
<dbReference type="RefSeq" id="WP_116762899.1">
    <property type="nucleotide sequence ID" value="NZ_QCZH01000008.1"/>
</dbReference>
<dbReference type="EMBL" id="QCZH01000008">
    <property type="protein sequence ID" value="PWA09163.1"/>
    <property type="molecule type" value="Genomic_DNA"/>
</dbReference>
<comment type="caution">
    <text evidence="1">The sequence shown here is derived from an EMBL/GenBank/DDBJ whole genome shotgun (WGS) entry which is preliminary data.</text>
</comment>
<name>A0A2U1JWG1_9FLAO</name>
<organism evidence="1 2">
    <name type="scientific">Flavobacterium laiguense</name>
    <dbReference type="NCBI Taxonomy" id="2169409"/>
    <lineage>
        <taxon>Bacteria</taxon>
        <taxon>Pseudomonadati</taxon>
        <taxon>Bacteroidota</taxon>
        <taxon>Flavobacteriia</taxon>
        <taxon>Flavobacteriales</taxon>
        <taxon>Flavobacteriaceae</taxon>
        <taxon>Flavobacterium</taxon>
    </lineage>
</organism>
<keyword evidence="2" id="KW-1185">Reference proteome</keyword>
<gene>
    <name evidence="1" type="ORF">DB891_09495</name>
</gene>
<protein>
    <submittedName>
        <fullName evidence="1">Uncharacterized protein</fullName>
    </submittedName>
</protein>